<name>A0ABN1JEU2_9FLAO</name>
<sequence>MSFEGYFLLDLIEKAMKKYYYVILVFFFTCNSFAQKEKDSTEVKSNPIVYVDFLVGASNSGNEVNGLTFGFSANYQINKDLFTFRSTYVAETNPDAGLASVLIVPLFIGGDSLNEFALLYGKRFIFNGSALSISAGVSSNLLRYSRTVDGEKFRYNESYIAVPFELNFNFFKAKKKRFRVLYGIIPVGQPTAFGRSFGVKIFGSLGEFNYFGVGLNLGLGWHKKY</sequence>
<evidence type="ECO:0000313" key="2">
    <source>
        <dbReference type="Proteomes" id="UP001500736"/>
    </source>
</evidence>
<accession>A0ABN1JEU2</accession>
<keyword evidence="2" id="KW-1185">Reference proteome</keyword>
<organism evidence="1 2">
    <name type="scientific">Gaetbulibacter jejuensis</name>
    <dbReference type="NCBI Taxonomy" id="584607"/>
    <lineage>
        <taxon>Bacteria</taxon>
        <taxon>Pseudomonadati</taxon>
        <taxon>Bacteroidota</taxon>
        <taxon>Flavobacteriia</taxon>
        <taxon>Flavobacteriales</taxon>
        <taxon>Flavobacteriaceae</taxon>
        <taxon>Gaetbulibacter</taxon>
    </lineage>
</organism>
<proteinExistence type="predicted"/>
<dbReference type="EMBL" id="BAAAGF010000001">
    <property type="protein sequence ID" value="GAA0737892.1"/>
    <property type="molecule type" value="Genomic_DNA"/>
</dbReference>
<protein>
    <recommendedName>
        <fullName evidence="3">Outer membrane protein beta-barrel domain-containing protein</fullName>
    </recommendedName>
</protein>
<evidence type="ECO:0000313" key="1">
    <source>
        <dbReference type="EMBL" id="GAA0737892.1"/>
    </source>
</evidence>
<reference evidence="1 2" key="1">
    <citation type="journal article" date="2019" name="Int. J. Syst. Evol. Microbiol.">
        <title>The Global Catalogue of Microorganisms (GCM) 10K type strain sequencing project: providing services to taxonomists for standard genome sequencing and annotation.</title>
        <authorList>
            <consortium name="The Broad Institute Genomics Platform"/>
            <consortium name="The Broad Institute Genome Sequencing Center for Infectious Disease"/>
            <person name="Wu L."/>
            <person name="Ma J."/>
        </authorList>
    </citation>
    <scope>NUCLEOTIDE SEQUENCE [LARGE SCALE GENOMIC DNA]</scope>
    <source>
        <strain evidence="1 2">JCM 15976</strain>
    </source>
</reference>
<evidence type="ECO:0008006" key="3">
    <source>
        <dbReference type="Google" id="ProtNLM"/>
    </source>
</evidence>
<gene>
    <name evidence="1" type="ORF">GCM10009431_05230</name>
</gene>
<dbReference type="Proteomes" id="UP001500736">
    <property type="component" value="Unassembled WGS sequence"/>
</dbReference>
<comment type="caution">
    <text evidence="1">The sequence shown here is derived from an EMBL/GenBank/DDBJ whole genome shotgun (WGS) entry which is preliminary data.</text>
</comment>